<feature type="transmembrane region" description="Helical" evidence="1">
    <location>
        <begin position="60"/>
        <end position="89"/>
    </location>
</feature>
<evidence type="ECO:0000256" key="1">
    <source>
        <dbReference type="SAM" id="Phobius"/>
    </source>
</evidence>
<evidence type="ECO:0000313" key="2">
    <source>
        <dbReference type="EnsemblMetazoa" id="GPPI048069-PA"/>
    </source>
</evidence>
<protein>
    <submittedName>
        <fullName evidence="2">Uncharacterized protein</fullName>
    </submittedName>
</protein>
<feature type="transmembrane region" description="Helical" evidence="1">
    <location>
        <begin position="36"/>
        <end position="54"/>
    </location>
</feature>
<accession>A0A1B0C3G3</accession>
<keyword evidence="1" id="KW-0472">Membrane</keyword>
<dbReference type="EnsemblMetazoa" id="GPPI048069-RA">
    <property type="protein sequence ID" value="GPPI048069-PA"/>
    <property type="gene ID" value="GPPI048069"/>
</dbReference>
<name>A0A1B0C3G3_9MUSC</name>
<dbReference type="AlphaFoldDB" id="A0A1B0C3G3"/>
<keyword evidence="3" id="KW-1185">Reference proteome</keyword>
<dbReference type="EMBL" id="JXJN01024944">
    <property type="status" value="NOT_ANNOTATED_CDS"/>
    <property type="molecule type" value="Genomic_DNA"/>
</dbReference>
<dbReference type="Proteomes" id="UP000092460">
    <property type="component" value="Unassembled WGS sequence"/>
</dbReference>
<reference evidence="2" key="2">
    <citation type="submission" date="2020-05" db="UniProtKB">
        <authorList>
            <consortium name="EnsemblMetazoa"/>
        </authorList>
    </citation>
    <scope>IDENTIFICATION</scope>
    <source>
        <strain evidence="2">IAEA</strain>
    </source>
</reference>
<proteinExistence type="predicted"/>
<dbReference type="VEuPathDB" id="VectorBase:GPPI048069"/>
<sequence length="104" mass="12049">MRCLAHDAKRIYLRYTSNIELNFKERNIISTMKVQLNVNLNLIHIFITTVTMTFKESLIMTYVVCFSILPIVGMVANGFEIALCLYTFITEKTLMMSIKSPFDN</sequence>
<keyword evidence="1" id="KW-1133">Transmembrane helix</keyword>
<keyword evidence="1" id="KW-0812">Transmembrane</keyword>
<organism evidence="2 3">
    <name type="scientific">Glossina palpalis gambiensis</name>
    <dbReference type="NCBI Taxonomy" id="67801"/>
    <lineage>
        <taxon>Eukaryota</taxon>
        <taxon>Metazoa</taxon>
        <taxon>Ecdysozoa</taxon>
        <taxon>Arthropoda</taxon>
        <taxon>Hexapoda</taxon>
        <taxon>Insecta</taxon>
        <taxon>Pterygota</taxon>
        <taxon>Neoptera</taxon>
        <taxon>Endopterygota</taxon>
        <taxon>Diptera</taxon>
        <taxon>Brachycera</taxon>
        <taxon>Muscomorpha</taxon>
        <taxon>Hippoboscoidea</taxon>
        <taxon>Glossinidae</taxon>
        <taxon>Glossina</taxon>
    </lineage>
</organism>
<evidence type="ECO:0000313" key="3">
    <source>
        <dbReference type="Proteomes" id="UP000092460"/>
    </source>
</evidence>
<reference evidence="3" key="1">
    <citation type="submission" date="2015-01" db="EMBL/GenBank/DDBJ databases">
        <authorList>
            <person name="Aksoy S."/>
            <person name="Warren W."/>
            <person name="Wilson R.K."/>
        </authorList>
    </citation>
    <scope>NUCLEOTIDE SEQUENCE [LARGE SCALE GENOMIC DNA]</scope>
    <source>
        <strain evidence="3">IAEA</strain>
    </source>
</reference>